<evidence type="ECO:0000259" key="9">
    <source>
        <dbReference type="PROSITE" id="PS50070"/>
    </source>
</evidence>
<dbReference type="Gene3D" id="2.40.20.10">
    <property type="entry name" value="Plasminogen Kringle 4"/>
    <property type="match status" value="1"/>
</dbReference>
<evidence type="ECO:0000259" key="10">
    <source>
        <dbReference type="PROSITE" id="PS50923"/>
    </source>
</evidence>
<dbReference type="Pfam" id="PF00084">
    <property type="entry name" value="Sushi"/>
    <property type="match status" value="1"/>
</dbReference>
<keyword evidence="2" id="KW-0732">Signal</keyword>
<dbReference type="SMART" id="SM00034">
    <property type="entry name" value="CLECT"/>
    <property type="match status" value="1"/>
</dbReference>
<dbReference type="CDD" id="cd00033">
    <property type="entry name" value="CCP"/>
    <property type="match status" value="1"/>
</dbReference>
<feature type="binding site" evidence="6">
    <location>
        <position position="251"/>
    </location>
    <ligand>
        <name>Zn(2+)</name>
        <dbReference type="ChEBI" id="CHEBI:29105"/>
        <note>catalytic</note>
    </ligand>
</feature>
<dbReference type="PROSITE" id="PS50070">
    <property type="entry name" value="KRINGLE_2"/>
    <property type="match status" value="1"/>
</dbReference>
<evidence type="ECO:0000256" key="5">
    <source>
        <dbReference type="PROSITE-ProRule" id="PRU00302"/>
    </source>
</evidence>
<dbReference type="InterPro" id="IPR013806">
    <property type="entry name" value="Kringle-like"/>
</dbReference>
<feature type="domain" description="Peptidase M12A" evidence="11">
    <location>
        <begin position="132"/>
        <end position="340"/>
    </location>
</feature>
<sequence length="1310" mass="148920">MVTGPRLSIAAYHRPSERISPNHAITSSLSSDPVSNISTMACWRRSSAIDVSMTYYMKVTLVLLLGLPIMMCGPVPELPDMPYGVSGDDMEEAYFYQERAFPGTALHLTIMERMPKGTNSEGSNSTRSRSKRAIPAHYTKVWGDNIPYVLHSTFRALSRKKRDILKRAMQFISDHVCVTFVDETYRYRPGSTSWLPQSKYPDGNFILVKHSGTVCRASIDLEHRTGQQTVEPCDDFKVNVHEMLHMLRGNHMHQGSQRDNYITINRDNIDPALKTTYARMDQTFQQYFDPLSPLMYGKYTWSANYMETWTAIRDDLVETDATISKAPVEFEELNNMYKCGERFCPKRNCGIGYLAKVKGACTCVCPREYDPVFNCTFHVSGPTKNLTWPKARYSIFAAGPVTKKCPTGFQDARTLKFKTFWGGQDWQMKRTPEQYEMPWPWAHVPICTRSRVSKVDWDSWPEGGDFCVIKPRRYYCRGDFSEYTLWIRGQARAQYTGDIGDVRFRGSDMTMKLCCRSGVTWGWPLELPNAEPFRLVSGGTCPVIDGMRVYQTILLLSSRIIPRKWGHGAKPWVNIFSDQMQIRQCYYKPPVYGCNMEITLDRVESSITLTTPGYYSKREPNRRCFYNFLVPEGAKVKVIFNNVDMEFEDKMYVRRFHKWQQPHPIHRKLHPDQIVSEQSYLALEWWSSFATNGVTNRGVNFTASVLLPKDSCYNLTNRGSDYAGDHTFSETFEECLPWDQTTDCTDFPSDSADTFWLLSSGNKCRNPEGHLNQPWCYTFKNGTNCHKRYCDVCNHLAPSDVIRNCTALIAAQPDFCNSSISRFGCFKSCRMVQPVYKPGTCGPPPVPADGELVGPTGNSTFHQGQHAFVRCSNPRDPMVTSLKCTSSGWTHLTHACSASYSKPCPDGWTHHGIRCFRYFTGWRTRRQAELSCQAQADSGTLFQVRDVADQVMLRRFRHRQGERGNYVHGMWISGELSAADSHWYYSGTKDEMKYFNWTLGAATADPRKNCVKMTAEYSWAQDAGAWKTLSCDDPKAFAPYVCQIDILGAQVSDRSDLCQDILTRSPYFCNSTGTRYVAHQYCGRSCDRDNGTAPCDDPQSSGYTRTSDAPILGSGEVMTFACRNGHHLTQGHLARACSTNGTWLGEEPVCSAKPSVVTVKLDSLRKRPQGIKATCIYMLDNDEYRIPIKGKITRWYYVCNEDGDLHIAVFKRNGRGRYRHVGTNSFVCEAGYKREYFVPLAKQISADVNDVIAVMAPKHHTLSANPCDDAMYEVMVNPYAWAKDVTLLEQATVFANTTCMVPSLGYRIEH</sequence>
<evidence type="ECO:0000256" key="3">
    <source>
        <dbReference type="ARBA" id="ARBA00023157"/>
    </source>
</evidence>
<keyword evidence="6 7" id="KW-0479">Metal-binding</keyword>
<keyword evidence="13" id="KW-1185">Reference proteome</keyword>
<name>A0AAE1CF22_9GAST</name>
<dbReference type="SUPFAM" id="SSF57535">
    <property type="entry name" value="Complement control module/SCR domain"/>
    <property type="match status" value="1"/>
</dbReference>
<dbReference type="InterPro" id="IPR000001">
    <property type="entry name" value="Kringle"/>
</dbReference>
<dbReference type="Gene3D" id="3.40.390.10">
    <property type="entry name" value="Collagenase (Catalytic Domain)"/>
    <property type="match status" value="1"/>
</dbReference>
<dbReference type="PANTHER" id="PTHR10127">
    <property type="entry name" value="DISCOIDIN, CUB, EGF, LAMININ , AND ZINC METALLOPROTEASE DOMAIN CONTAINING"/>
    <property type="match status" value="1"/>
</dbReference>
<gene>
    <name evidence="12" type="ORF">RRG08_011754</name>
</gene>
<keyword evidence="6 7" id="KW-0645">Protease</keyword>
<dbReference type="EMBL" id="JAWDGP010008090">
    <property type="protein sequence ID" value="KAK3691552.1"/>
    <property type="molecule type" value="Genomic_DNA"/>
</dbReference>
<dbReference type="SMART" id="SM00235">
    <property type="entry name" value="ZnMc"/>
    <property type="match status" value="1"/>
</dbReference>
<evidence type="ECO:0000256" key="4">
    <source>
        <dbReference type="PROSITE-ProRule" id="PRU00121"/>
    </source>
</evidence>
<dbReference type="Proteomes" id="UP001283361">
    <property type="component" value="Unassembled WGS sequence"/>
</dbReference>
<dbReference type="GO" id="GO:0006508">
    <property type="term" value="P:proteolysis"/>
    <property type="evidence" value="ECO:0007669"/>
    <property type="project" value="UniProtKB-KW"/>
</dbReference>
<dbReference type="SUPFAM" id="SSF55486">
    <property type="entry name" value="Metalloproteases ('zincins'), catalytic domain"/>
    <property type="match status" value="1"/>
</dbReference>
<feature type="domain" description="Kringle" evidence="9">
    <location>
        <begin position="713"/>
        <end position="805"/>
    </location>
</feature>
<dbReference type="InterPro" id="IPR001304">
    <property type="entry name" value="C-type_lectin-like"/>
</dbReference>
<keyword evidence="5" id="KW-0768">Sushi</keyword>
<dbReference type="PROSITE" id="PS50041">
    <property type="entry name" value="C_TYPE_LECTIN_2"/>
    <property type="match status" value="1"/>
</dbReference>
<keyword evidence="6 7" id="KW-0482">Metalloprotease</keyword>
<dbReference type="PANTHER" id="PTHR10127:SF814">
    <property type="entry name" value="MEPRIN A SUBUNIT BETA"/>
    <property type="match status" value="1"/>
</dbReference>
<dbReference type="InterPro" id="IPR016186">
    <property type="entry name" value="C-type_lectin-like/link_sf"/>
</dbReference>
<keyword evidence="3" id="KW-1015">Disulfide bond</keyword>
<comment type="cofactor">
    <cofactor evidence="6 7">
        <name>Zn(2+)</name>
        <dbReference type="ChEBI" id="CHEBI:29105"/>
    </cofactor>
    <text evidence="6 7">Binds 1 zinc ion per subunit.</text>
</comment>
<comment type="caution">
    <text evidence="4">Lacks conserved residue(s) required for the propagation of feature annotation.</text>
</comment>
<feature type="binding site" evidence="6">
    <location>
        <position position="245"/>
    </location>
    <ligand>
        <name>Zn(2+)</name>
        <dbReference type="ChEBI" id="CHEBI:29105"/>
        <note>catalytic</note>
    </ligand>
</feature>
<keyword evidence="6 7" id="KW-0378">Hydrolase</keyword>
<evidence type="ECO:0000256" key="2">
    <source>
        <dbReference type="ARBA" id="ARBA00022729"/>
    </source>
</evidence>
<keyword evidence="6 7" id="KW-0862">Zinc</keyword>
<dbReference type="PROSITE" id="PS50923">
    <property type="entry name" value="SUSHI"/>
    <property type="match status" value="1"/>
</dbReference>
<dbReference type="PRINTS" id="PR00480">
    <property type="entry name" value="ASTACIN"/>
</dbReference>
<dbReference type="InterPro" id="IPR000436">
    <property type="entry name" value="Sushi_SCR_CCP_dom"/>
</dbReference>
<dbReference type="Gene3D" id="2.10.70.10">
    <property type="entry name" value="Complement Module, domain 1"/>
    <property type="match status" value="1"/>
</dbReference>
<evidence type="ECO:0000259" key="11">
    <source>
        <dbReference type="PROSITE" id="PS51864"/>
    </source>
</evidence>
<dbReference type="InterPro" id="IPR035976">
    <property type="entry name" value="Sushi/SCR/CCP_sf"/>
</dbReference>
<dbReference type="Pfam" id="PF01400">
    <property type="entry name" value="Astacin"/>
    <property type="match status" value="1"/>
</dbReference>
<dbReference type="SUPFAM" id="SSF56436">
    <property type="entry name" value="C-type lectin-like"/>
    <property type="match status" value="1"/>
</dbReference>
<evidence type="ECO:0000313" key="13">
    <source>
        <dbReference type="Proteomes" id="UP001283361"/>
    </source>
</evidence>
<reference evidence="12" key="1">
    <citation type="journal article" date="2023" name="G3 (Bethesda)">
        <title>A reference genome for the long-term kleptoplast-retaining sea slug Elysia crispata morphotype clarki.</title>
        <authorList>
            <person name="Eastman K.E."/>
            <person name="Pendleton A.L."/>
            <person name="Shaikh M.A."/>
            <person name="Suttiyut T."/>
            <person name="Ogas R."/>
            <person name="Tomko P."/>
            <person name="Gavelis G."/>
            <person name="Widhalm J.R."/>
            <person name="Wisecaver J.H."/>
        </authorList>
    </citation>
    <scope>NUCLEOTIDE SEQUENCE</scope>
    <source>
        <strain evidence="12">ECLA1</strain>
    </source>
</reference>
<dbReference type="InterPro" id="IPR006026">
    <property type="entry name" value="Peptidase_Metallo"/>
</dbReference>
<dbReference type="GO" id="GO:0004222">
    <property type="term" value="F:metalloendopeptidase activity"/>
    <property type="evidence" value="ECO:0007669"/>
    <property type="project" value="UniProtKB-UniRule"/>
</dbReference>
<feature type="domain" description="Sushi" evidence="10">
    <location>
        <begin position="1093"/>
        <end position="1152"/>
    </location>
</feature>
<comment type="caution">
    <text evidence="12">The sequence shown here is derived from an EMBL/GenBank/DDBJ whole genome shotgun (WGS) entry which is preliminary data.</text>
</comment>
<evidence type="ECO:0000259" key="8">
    <source>
        <dbReference type="PROSITE" id="PS50041"/>
    </source>
</evidence>
<dbReference type="InterPro" id="IPR035914">
    <property type="entry name" value="Sperma_CUB_dom_sf"/>
</dbReference>
<feature type="domain" description="C-type lectin" evidence="8">
    <location>
        <begin position="911"/>
        <end position="1037"/>
    </location>
</feature>
<dbReference type="EC" id="3.4.24.-" evidence="7"/>
<dbReference type="SMART" id="SM00032">
    <property type="entry name" value="CCP"/>
    <property type="match status" value="2"/>
</dbReference>
<evidence type="ECO:0000256" key="1">
    <source>
        <dbReference type="ARBA" id="ARBA00022572"/>
    </source>
</evidence>
<dbReference type="Gene3D" id="2.60.120.290">
    <property type="entry name" value="Spermadhesin, CUB domain"/>
    <property type="match status" value="1"/>
</dbReference>
<keyword evidence="1 4" id="KW-0420">Kringle</keyword>
<feature type="active site" evidence="6">
    <location>
        <position position="242"/>
    </location>
</feature>
<dbReference type="SUPFAM" id="SSF57440">
    <property type="entry name" value="Kringle-like"/>
    <property type="match status" value="1"/>
</dbReference>
<protein>
    <recommendedName>
        <fullName evidence="7">Metalloendopeptidase</fullName>
        <ecNumber evidence="7">3.4.24.-</ecNumber>
    </recommendedName>
</protein>
<dbReference type="InterPro" id="IPR024079">
    <property type="entry name" value="MetalloPept_cat_dom_sf"/>
</dbReference>
<proteinExistence type="predicted"/>
<evidence type="ECO:0000313" key="12">
    <source>
        <dbReference type="EMBL" id="KAK3691552.1"/>
    </source>
</evidence>
<accession>A0AAE1CF22</accession>
<dbReference type="PROSITE" id="PS51864">
    <property type="entry name" value="ASTACIN"/>
    <property type="match status" value="1"/>
</dbReference>
<dbReference type="Gene3D" id="3.10.100.10">
    <property type="entry name" value="Mannose-Binding Protein A, subunit A"/>
    <property type="match status" value="1"/>
</dbReference>
<organism evidence="12 13">
    <name type="scientific">Elysia crispata</name>
    <name type="common">lettuce slug</name>
    <dbReference type="NCBI Taxonomy" id="231223"/>
    <lineage>
        <taxon>Eukaryota</taxon>
        <taxon>Metazoa</taxon>
        <taxon>Spiralia</taxon>
        <taxon>Lophotrochozoa</taxon>
        <taxon>Mollusca</taxon>
        <taxon>Gastropoda</taxon>
        <taxon>Heterobranchia</taxon>
        <taxon>Euthyneura</taxon>
        <taxon>Panpulmonata</taxon>
        <taxon>Sacoglossa</taxon>
        <taxon>Placobranchoidea</taxon>
        <taxon>Plakobranchidae</taxon>
        <taxon>Elysia</taxon>
    </lineage>
</organism>
<dbReference type="GO" id="GO:0008270">
    <property type="term" value="F:zinc ion binding"/>
    <property type="evidence" value="ECO:0007669"/>
    <property type="project" value="UniProtKB-UniRule"/>
</dbReference>
<dbReference type="InterPro" id="IPR001506">
    <property type="entry name" value="Peptidase_M12A"/>
</dbReference>
<feature type="binding site" evidence="6">
    <location>
        <position position="241"/>
    </location>
    <ligand>
        <name>Zn(2+)</name>
        <dbReference type="ChEBI" id="CHEBI:29105"/>
        <note>catalytic</note>
    </ligand>
</feature>
<dbReference type="SUPFAM" id="SSF49854">
    <property type="entry name" value="Spermadhesin, CUB domain"/>
    <property type="match status" value="1"/>
</dbReference>
<dbReference type="InterPro" id="IPR016187">
    <property type="entry name" value="CTDL_fold"/>
</dbReference>
<evidence type="ECO:0000256" key="6">
    <source>
        <dbReference type="PROSITE-ProRule" id="PRU01211"/>
    </source>
</evidence>
<dbReference type="InterPro" id="IPR038178">
    <property type="entry name" value="Kringle_sf"/>
</dbReference>
<evidence type="ECO:0000256" key="7">
    <source>
        <dbReference type="RuleBase" id="RU361183"/>
    </source>
</evidence>
<dbReference type="CDD" id="cd00037">
    <property type="entry name" value="CLECT"/>
    <property type="match status" value="1"/>
</dbReference>